<name>A0A6A6DNF3_9PEZI</name>
<evidence type="ECO:0000313" key="2">
    <source>
        <dbReference type="Proteomes" id="UP000800200"/>
    </source>
</evidence>
<sequence length="115" mass="12637">MGVMVVFSAGVLACGSGIAGLILRVQQRQHFEDVSWWISPLFIATLFKHAAESPSYQSWKGRMRSIFAITHLSSNKSEKSTSGGSGRVPIREAEEIVHKKETEVSVVAARVDYTV</sequence>
<protein>
    <submittedName>
        <fullName evidence="1">Uncharacterized protein</fullName>
    </submittedName>
</protein>
<evidence type="ECO:0000313" key="1">
    <source>
        <dbReference type="EMBL" id="KAF2181074.1"/>
    </source>
</evidence>
<keyword evidence="2" id="KW-1185">Reference proteome</keyword>
<dbReference type="EMBL" id="ML994654">
    <property type="protein sequence ID" value="KAF2181074.1"/>
    <property type="molecule type" value="Genomic_DNA"/>
</dbReference>
<organism evidence="1 2">
    <name type="scientific">Zopfia rhizophila CBS 207.26</name>
    <dbReference type="NCBI Taxonomy" id="1314779"/>
    <lineage>
        <taxon>Eukaryota</taxon>
        <taxon>Fungi</taxon>
        <taxon>Dikarya</taxon>
        <taxon>Ascomycota</taxon>
        <taxon>Pezizomycotina</taxon>
        <taxon>Dothideomycetes</taxon>
        <taxon>Dothideomycetes incertae sedis</taxon>
        <taxon>Zopfiaceae</taxon>
        <taxon>Zopfia</taxon>
    </lineage>
</organism>
<dbReference type="AlphaFoldDB" id="A0A6A6DNF3"/>
<accession>A0A6A6DNF3</accession>
<gene>
    <name evidence="1" type="ORF">K469DRAFT_792869</name>
</gene>
<reference evidence="1" key="1">
    <citation type="journal article" date="2020" name="Stud. Mycol.">
        <title>101 Dothideomycetes genomes: a test case for predicting lifestyles and emergence of pathogens.</title>
        <authorList>
            <person name="Haridas S."/>
            <person name="Albert R."/>
            <person name="Binder M."/>
            <person name="Bloem J."/>
            <person name="Labutti K."/>
            <person name="Salamov A."/>
            <person name="Andreopoulos B."/>
            <person name="Baker S."/>
            <person name="Barry K."/>
            <person name="Bills G."/>
            <person name="Bluhm B."/>
            <person name="Cannon C."/>
            <person name="Castanera R."/>
            <person name="Culley D."/>
            <person name="Daum C."/>
            <person name="Ezra D."/>
            <person name="Gonzalez J."/>
            <person name="Henrissat B."/>
            <person name="Kuo A."/>
            <person name="Liang C."/>
            <person name="Lipzen A."/>
            <person name="Lutzoni F."/>
            <person name="Magnuson J."/>
            <person name="Mondo S."/>
            <person name="Nolan M."/>
            <person name="Ohm R."/>
            <person name="Pangilinan J."/>
            <person name="Park H.-J."/>
            <person name="Ramirez L."/>
            <person name="Alfaro M."/>
            <person name="Sun H."/>
            <person name="Tritt A."/>
            <person name="Yoshinaga Y."/>
            <person name="Zwiers L.-H."/>
            <person name="Turgeon B."/>
            <person name="Goodwin S."/>
            <person name="Spatafora J."/>
            <person name="Crous P."/>
            <person name="Grigoriev I."/>
        </authorList>
    </citation>
    <scope>NUCLEOTIDE SEQUENCE</scope>
    <source>
        <strain evidence="1">CBS 207.26</strain>
    </source>
</reference>
<dbReference type="Proteomes" id="UP000800200">
    <property type="component" value="Unassembled WGS sequence"/>
</dbReference>
<proteinExistence type="predicted"/>